<comment type="similarity">
    <text evidence="6">Belongs to the DEAD box helicase family.</text>
</comment>
<proteinExistence type="inferred from homology"/>
<feature type="compositionally biased region" description="Low complexity" evidence="7">
    <location>
        <begin position="82"/>
        <end position="95"/>
    </location>
</feature>
<keyword evidence="4 6" id="KW-0067">ATP-binding</keyword>
<evidence type="ECO:0000256" key="3">
    <source>
        <dbReference type="ARBA" id="ARBA00022806"/>
    </source>
</evidence>
<dbReference type="SMART" id="SM00487">
    <property type="entry name" value="DEXDc"/>
    <property type="match status" value="1"/>
</dbReference>
<dbReference type="EMBL" id="HG670381">
    <property type="protein sequence ID" value="CDI76424.1"/>
    <property type="molecule type" value="Genomic_DNA"/>
</dbReference>
<evidence type="ECO:0000313" key="10">
    <source>
        <dbReference type="EMBL" id="CDI76424.1"/>
    </source>
</evidence>
<dbReference type="GO" id="GO:0003676">
    <property type="term" value="F:nucleic acid binding"/>
    <property type="evidence" value="ECO:0007669"/>
    <property type="project" value="InterPro"/>
</dbReference>
<protein>
    <submittedName>
        <fullName evidence="10">DEAD/DEAH box helicase family protein, related</fullName>
    </submittedName>
</protein>
<sequence>MPATPEEAARLLESLKDGSASLEQLQSLLETLRINLPSQGGSSSSSSSSGGDSSNLAAPAADSAAADAPANPKGDAGDAKTDTAAAGAAAGAAAAPESGGVSTAGGSNSKQPTTPSAAEASSSSNSSSSSSTSNGEAAAAAAAAAGRAHLGQMDEGSRLVIQRVEDDDSPLISAKTWEELQLSKELLQGVHALGFKAPAKIQAAALPLILRHRQNLIAQSLCLCPTRELAQQTVNVLKQLSRFTRLTIFIAVPQSKPGKTMELLKKRRLNSSLVRMFVLDEADELINFANNMAPQVDVCTLSSSSNSNSNSSHSSSSQSSISSHISSTSSNTSSSTSSNNSSHTSSNTSSHTSSHSNSHSRSSSSSSSSSVIVGVYVLQVQQIRRFLPRDIQILLFSATFSDPVREFADKLIPKANKITLKREELTLSCIQQFYMIADPDAAPAAAAAPPAAAAAAAAAAAGGLSWDCLEGLGGEVPSYISLSSPLQQRGGVSRERLQRIFQEKYKHLKTLYEALAVGQSVIFVNSRRLAFFLALKLQKELSFSVSLICEQIKSFYGCEIKELPGDSEVIESIIRKLRTGES</sequence>
<dbReference type="Pfam" id="PF00270">
    <property type="entry name" value="DEAD"/>
    <property type="match status" value="1"/>
</dbReference>
<name>U6GCV9_EIMAC</name>
<evidence type="ECO:0000256" key="1">
    <source>
        <dbReference type="ARBA" id="ARBA00022741"/>
    </source>
</evidence>
<feature type="region of interest" description="Disordered" evidence="7">
    <location>
        <begin position="300"/>
        <end position="367"/>
    </location>
</feature>
<evidence type="ECO:0000256" key="2">
    <source>
        <dbReference type="ARBA" id="ARBA00022801"/>
    </source>
</evidence>
<evidence type="ECO:0000256" key="4">
    <source>
        <dbReference type="ARBA" id="ARBA00022840"/>
    </source>
</evidence>
<dbReference type="PROSITE" id="PS51195">
    <property type="entry name" value="Q_MOTIF"/>
    <property type="match status" value="1"/>
</dbReference>
<dbReference type="InterPro" id="IPR000629">
    <property type="entry name" value="RNA-helicase_DEAD-box_CS"/>
</dbReference>
<dbReference type="OrthoDB" id="10265785at2759"/>
<dbReference type="GO" id="GO:0003724">
    <property type="term" value="F:RNA helicase activity"/>
    <property type="evidence" value="ECO:0007669"/>
    <property type="project" value="InterPro"/>
</dbReference>
<dbReference type="Gene3D" id="3.40.50.300">
    <property type="entry name" value="P-loop containing nucleotide triphosphate hydrolases"/>
    <property type="match status" value="3"/>
</dbReference>
<dbReference type="InterPro" id="IPR011545">
    <property type="entry name" value="DEAD/DEAH_box_helicase_dom"/>
</dbReference>
<evidence type="ECO:0000256" key="6">
    <source>
        <dbReference type="RuleBase" id="RU000492"/>
    </source>
</evidence>
<dbReference type="RefSeq" id="XP_013253029.1">
    <property type="nucleotide sequence ID" value="XM_013397575.1"/>
</dbReference>
<dbReference type="SUPFAM" id="SSF52540">
    <property type="entry name" value="P-loop containing nucleoside triphosphate hydrolases"/>
    <property type="match status" value="2"/>
</dbReference>
<keyword evidence="3 6" id="KW-0347">Helicase</keyword>
<feature type="compositionally biased region" description="Low complexity" evidence="7">
    <location>
        <begin position="38"/>
        <end position="74"/>
    </location>
</feature>
<dbReference type="PROSITE" id="PS51192">
    <property type="entry name" value="HELICASE_ATP_BIND_1"/>
    <property type="match status" value="1"/>
</dbReference>
<dbReference type="GO" id="GO:0005524">
    <property type="term" value="F:ATP binding"/>
    <property type="evidence" value="ECO:0007669"/>
    <property type="project" value="UniProtKB-KW"/>
</dbReference>
<feature type="compositionally biased region" description="Low complexity" evidence="7">
    <location>
        <begin position="302"/>
        <end position="367"/>
    </location>
</feature>
<dbReference type="InterPro" id="IPR014001">
    <property type="entry name" value="Helicase_ATP-bd"/>
</dbReference>
<keyword evidence="2 6" id="KW-0378">Hydrolase</keyword>
<dbReference type="InterPro" id="IPR027417">
    <property type="entry name" value="P-loop_NTPase"/>
</dbReference>
<gene>
    <name evidence="10" type="ORF">EAH_00017820</name>
</gene>
<evidence type="ECO:0000256" key="5">
    <source>
        <dbReference type="PROSITE-ProRule" id="PRU00552"/>
    </source>
</evidence>
<accession>U6GCV9</accession>
<dbReference type="PANTHER" id="PTHR47958">
    <property type="entry name" value="ATP-DEPENDENT RNA HELICASE DBP3"/>
    <property type="match status" value="1"/>
</dbReference>
<feature type="compositionally biased region" description="Polar residues" evidence="7">
    <location>
        <begin position="100"/>
        <end position="115"/>
    </location>
</feature>
<dbReference type="AlphaFoldDB" id="U6GCV9"/>
<feature type="compositionally biased region" description="Low complexity" evidence="7">
    <location>
        <begin position="116"/>
        <end position="135"/>
    </location>
</feature>
<feature type="domain" description="Helicase ATP-binding" evidence="8">
    <location>
        <begin position="183"/>
        <end position="418"/>
    </location>
</feature>
<evidence type="ECO:0000259" key="8">
    <source>
        <dbReference type="PROSITE" id="PS51192"/>
    </source>
</evidence>
<dbReference type="VEuPathDB" id="ToxoDB:EAH_00017820"/>
<keyword evidence="11" id="KW-1185">Reference proteome</keyword>
<feature type="region of interest" description="Disordered" evidence="7">
    <location>
        <begin position="36"/>
        <end position="135"/>
    </location>
</feature>
<dbReference type="GO" id="GO:0016787">
    <property type="term" value="F:hydrolase activity"/>
    <property type="evidence" value="ECO:0007669"/>
    <property type="project" value="UniProtKB-KW"/>
</dbReference>
<reference evidence="10" key="2">
    <citation type="submission" date="2013-10" db="EMBL/GenBank/DDBJ databases">
        <authorList>
            <person name="Aslett M."/>
        </authorList>
    </citation>
    <scope>NUCLEOTIDE SEQUENCE</scope>
    <source>
        <strain evidence="10">Houghton</strain>
    </source>
</reference>
<evidence type="ECO:0000256" key="7">
    <source>
        <dbReference type="SAM" id="MobiDB-lite"/>
    </source>
</evidence>
<keyword evidence="1 6" id="KW-0547">Nucleotide-binding</keyword>
<dbReference type="PROSITE" id="PS00039">
    <property type="entry name" value="DEAD_ATP_HELICASE"/>
    <property type="match status" value="1"/>
</dbReference>
<dbReference type="GeneID" id="25269852"/>
<feature type="short sequence motif" description="Q motif" evidence="5">
    <location>
        <begin position="175"/>
        <end position="203"/>
    </location>
</feature>
<organism evidence="10 11">
    <name type="scientific">Eimeria acervulina</name>
    <name type="common">Coccidian parasite</name>
    <dbReference type="NCBI Taxonomy" id="5801"/>
    <lineage>
        <taxon>Eukaryota</taxon>
        <taxon>Sar</taxon>
        <taxon>Alveolata</taxon>
        <taxon>Apicomplexa</taxon>
        <taxon>Conoidasida</taxon>
        <taxon>Coccidia</taxon>
        <taxon>Eucoccidiorida</taxon>
        <taxon>Eimeriorina</taxon>
        <taxon>Eimeriidae</taxon>
        <taxon>Eimeria</taxon>
    </lineage>
</organism>
<evidence type="ECO:0000259" key="9">
    <source>
        <dbReference type="PROSITE" id="PS51195"/>
    </source>
</evidence>
<feature type="domain" description="DEAD-box RNA helicase Q" evidence="9">
    <location>
        <begin position="175"/>
        <end position="203"/>
    </location>
</feature>
<dbReference type="InterPro" id="IPR014014">
    <property type="entry name" value="RNA_helicase_DEAD_Q_motif"/>
</dbReference>
<evidence type="ECO:0000313" key="11">
    <source>
        <dbReference type="Proteomes" id="UP000018050"/>
    </source>
</evidence>
<reference evidence="10" key="1">
    <citation type="submission" date="2013-10" db="EMBL/GenBank/DDBJ databases">
        <title>Genomic analysis of the causative agents of coccidiosis in chickens.</title>
        <authorList>
            <person name="Reid A.J."/>
            <person name="Blake D."/>
            <person name="Billington K."/>
            <person name="Browne H."/>
            <person name="Dunn M."/>
            <person name="Hung S."/>
            <person name="Kawahara F."/>
            <person name="Miranda-Saavedra D."/>
            <person name="Mourier T."/>
            <person name="Nagra H."/>
            <person name="Otto T.D."/>
            <person name="Rawlings N."/>
            <person name="Sanchez A."/>
            <person name="Sanders M."/>
            <person name="Subramaniam C."/>
            <person name="Tay Y."/>
            <person name="Dear P."/>
            <person name="Doerig C."/>
            <person name="Gruber A."/>
            <person name="Parkinson J."/>
            <person name="Shirley M."/>
            <person name="Wan K.L."/>
            <person name="Berriman M."/>
            <person name="Tomley F."/>
            <person name="Pain A."/>
        </authorList>
    </citation>
    <scope>NUCLEOTIDE SEQUENCE</scope>
    <source>
        <strain evidence="10">Houghton</strain>
    </source>
</reference>
<dbReference type="Proteomes" id="UP000018050">
    <property type="component" value="Unassembled WGS sequence"/>
</dbReference>